<keyword evidence="6" id="KW-1185">Reference proteome</keyword>
<keyword evidence="3" id="KW-1133">Transmembrane helix</keyword>
<dbReference type="GO" id="GO:0050808">
    <property type="term" value="P:synapse organization"/>
    <property type="evidence" value="ECO:0007669"/>
    <property type="project" value="TreeGrafter"/>
</dbReference>
<dbReference type="InterPro" id="IPR003599">
    <property type="entry name" value="Ig_sub"/>
</dbReference>
<dbReference type="GO" id="GO:0007156">
    <property type="term" value="P:homophilic cell adhesion via plasma membrane adhesion molecules"/>
    <property type="evidence" value="ECO:0007669"/>
    <property type="project" value="TreeGrafter"/>
</dbReference>
<evidence type="ECO:0000256" key="2">
    <source>
        <dbReference type="ARBA" id="ARBA00023319"/>
    </source>
</evidence>
<dbReference type="SMART" id="SM00408">
    <property type="entry name" value="IGc2"/>
    <property type="match status" value="2"/>
</dbReference>
<evidence type="ECO:0000256" key="3">
    <source>
        <dbReference type="SAM" id="Phobius"/>
    </source>
</evidence>
<reference evidence="5 6" key="1">
    <citation type="journal article" date="2019" name="PLoS Pathog.">
        <title>Genome sequence of the bovine parasite Schistosoma bovis Tanzania.</title>
        <authorList>
            <person name="Oey H."/>
            <person name="Zakrzewski M."/>
            <person name="Gobert G."/>
            <person name="Gravermann K."/>
            <person name="Stoye J."/>
            <person name="Jones M."/>
            <person name="Mcmanus D."/>
            <person name="Krause L."/>
        </authorList>
    </citation>
    <scope>NUCLEOTIDE SEQUENCE [LARGE SCALE GENOMIC DNA]</scope>
    <source>
        <strain evidence="5 6">TAN1997</strain>
    </source>
</reference>
<dbReference type="InterPro" id="IPR003598">
    <property type="entry name" value="Ig_sub2"/>
</dbReference>
<dbReference type="AlphaFoldDB" id="A0A430QLU6"/>
<accession>A0A430QLU6</accession>
<feature type="domain" description="Ig-like" evidence="4">
    <location>
        <begin position="274"/>
        <end position="372"/>
    </location>
</feature>
<dbReference type="GO" id="GO:0043025">
    <property type="term" value="C:neuronal cell body"/>
    <property type="evidence" value="ECO:0007669"/>
    <property type="project" value="TreeGrafter"/>
</dbReference>
<dbReference type="Pfam" id="PF13927">
    <property type="entry name" value="Ig_3"/>
    <property type="match status" value="1"/>
</dbReference>
<evidence type="ECO:0000256" key="1">
    <source>
        <dbReference type="ARBA" id="ARBA00023157"/>
    </source>
</evidence>
<sequence length="416" mass="46979">MRKKFAFITRFTSTHVSDHFSSFPVYHCNYFYIIIVLIVFFVPYVPCEQVVTPEVSIYDETPDAHTGRVVYLENKTVLINGLVGEKVIIQCNVFNMPRGARIFWRRDSLSGDEVSEVINDGLMSRDMSRWEIGQGKQQDSVRLEIMSLDKSYEGKYTCECQYTGSVEPARVHRILRVFAKPNIVRHMSSYDTDADSGDPVSLHCNADGIPPPFIYWRRTAGASSIIRNFGTVKSGNVIKFDQVEADDAGEYMCYAENSMGRALWRVRLQVRHAPIVRIFPVEPFQKSGCNLRLICLIDANPPVEKHACQWISNRTGTITSGSVGTRLTYLNAGLIRDLVLDLTPIKTLDFGDLYTCTASNSLGTVSATTLITESFTEVPLINGRYACNHAVNWIHINAYLFISIQCFNLLFINGLF</sequence>
<dbReference type="PANTHER" id="PTHR45080">
    <property type="entry name" value="CONTACTIN 5"/>
    <property type="match status" value="1"/>
</dbReference>
<protein>
    <recommendedName>
        <fullName evidence="4">Ig-like domain-containing protein</fullName>
    </recommendedName>
</protein>
<dbReference type="InterPro" id="IPR013783">
    <property type="entry name" value="Ig-like_fold"/>
</dbReference>
<evidence type="ECO:0000313" key="5">
    <source>
        <dbReference type="EMBL" id="RTG88672.1"/>
    </source>
</evidence>
<keyword evidence="3" id="KW-0812">Transmembrane</keyword>
<organism evidence="5 6">
    <name type="scientific">Schistosoma bovis</name>
    <name type="common">Blood fluke</name>
    <dbReference type="NCBI Taxonomy" id="6184"/>
    <lineage>
        <taxon>Eukaryota</taxon>
        <taxon>Metazoa</taxon>
        <taxon>Spiralia</taxon>
        <taxon>Lophotrochozoa</taxon>
        <taxon>Platyhelminthes</taxon>
        <taxon>Trematoda</taxon>
        <taxon>Digenea</taxon>
        <taxon>Strigeidida</taxon>
        <taxon>Schistosomatoidea</taxon>
        <taxon>Schistosomatidae</taxon>
        <taxon>Schistosoma</taxon>
    </lineage>
</organism>
<dbReference type="PROSITE" id="PS50835">
    <property type="entry name" value="IG_LIKE"/>
    <property type="match status" value="3"/>
</dbReference>
<keyword evidence="1" id="KW-1015">Disulfide bond</keyword>
<dbReference type="EMBL" id="QMKO01001560">
    <property type="protein sequence ID" value="RTG88672.1"/>
    <property type="molecule type" value="Genomic_DNA"/>
</dbReference>
<proteinExistence type="predicted"/>
<dbReference type="SUPFAM" id="SSF48726">
    <property type="entry name" value="Immunoglobulin"/>
    <property type="match status" value="3"/>
</dbReference>
<gene>
    <name evidence="5" type="ORF">DC041_0000472</name>
</gene>
<evidence type="ECO:0000259" key="4">
    <source>
        <dbReference type="PROSITE" id="PS50835"/>
    </source>
</evidence>
<dbReference type="GO" id="GO:0030424">
    <property type="term" value="C:axon"/>
    <property type="evidence" value="ECO:0007669"/>
    <property type="project" value="TreeGrafter"/>
</dbReference>
<dbReference type="Gene3D" id="2.60.40.10">
    <property type="entry name" value="Immunoglobulins"/>
    <property type="match status" value="3"/>
</dbReference>
<dbReference type="InterPro" id="IPR007110">
    <property type="entry name" value="Ig-like_dom"/>
</dbReference>
<dbReference type="PANTHER" id="PTHR45080:SF38">
    <property type="entry name" value="FI23916P1-RELATED"/>
    <property type="match status" value="1"/>
</dbReference>
<name>A0A430QLU6_SCHBO</name>
<evidence type="ECO:0000313" key="6">
    <source>
        <dbReference type="Proteomes" id="UP000290809"/>
    </source>
</evidence>
<dbReference type="Proteomes" id="UP000290809">
    <property type="component" value="Unassembled WGS sequence"/>
</dbReference>
<feature type="transmembrane region" description="Helical" evidence="3">
    <location>
        <begin position="29"/>
        <end position="46"/>
    </location>
</feature>
<dbReference type="InterPro" id="IPR050958">
    <property type="entry name" value="Cell_Adh-Cytoskel_Orgn"/>
</dbReference>
<keyword evidence="3" id="KW-0472">Membrane</keyword>
<feature type="domain" description="Ig-like" evidence="4">
    <location>
        <begin position="181"/>
        <end position="269"/>
    </location>
</feature>
<dbReference type="InterPro" id="IPR036179">
    <property type="entry name" value="Ig-like_dom_sf"/>
</dbReference>
<dbReference type="GO" id="GO:0005886">
    <property type="term" value="C:plasma membrane"/>
    <property type="evidence" value="ECO:0007669"/>
    <property type="project" value="TreeGrafter"/>
</dbReference>
<dbReference type="SMART" id="SM00409">
    <property type="entry name" value="IG"/>
    <property type="match status" value="3"/>
</dbReference>
<dbReference type="STRING" id="6184.A0A430QLU6"/>
<feature type="domain" description="Ig-like" evidence="4">
    <location>
        <begin position="53"/>
        <end position="172"/>
    </location>
</feature>
<dbReference type="GO" id="GO:0008046">
    <property type="term" value="F:axon guidance receptor activity"/>
    <property type="evidence" value="ECO:0007669"/>
    <property type="project" value="TreeGrafter"/>
</dbReference>
<keyword evidence="2" id="KW-0393">Immunoglobulin domain</keyword>
<comment type="caution">
    <text evidence="5">The sequence shown here is derived from an EMBL/GenBank/DDBJ whole genome shotgun (WGS) entry which is preliminary data.</text>
</comment>
<dbReference type="FunFam" id="2.60.40.10:FF:000032">
    <property type="entry name" value="palladin isoform X1"/>
    <property type="match status" value="1"/>
</dbReference>